<protein>
    <submittedName>
        <fullName evidence="3">Uncharacterized protein</fullName>
    </submittedName>
</protein>
<organism evidence="3 4">
    <name type="scientific">Hanseniaspora opuntiae</name>
    <dbReference type="NCBI Taxonomy" id="211096"/>
    <lineage>
        <taxon>Eukaryota</taxon>
        <taxon>Fungi</taxon>
        <taxon>Dikarya</taxon>
        <taxon>Ascomycota</taxon>
        <taxon>Saccharomycotina</taxon>
        <taxon>Saccharomycetes</taxon>
        <taxon>Saccharomycodales</taxon>
        <taxon>Saccharomycodaceae</taxon>
        <taxon>Hanseniaspora</taxon>
    </lineage>
</organism>
<reference evidence="4" key="1">
    <citation type="journal article" date="2016" name="Genome Announc.">
        <title>Genome sequences of three species of Hanseniaspora isolated from spontaneous wine fermentations.</title>
        <authorList>
            <person name="Sternes P.R."/>
            <person name="Lee D."/>
            <person name="Kutyna D.R."/>
            <person name="Borneman A.R."/>
        </authorList>
    </citation>
    <scope>NUCLEOTIDE SEQUENCE [LARGE SCALE GENOMIC DNA]</scope>
    <source>
        <strain evidence="4">AWRI3578</strain>
    </source>
</reference>
<feature type="compositionally biased region" description="Low complexity" evidence="1">
    <location>
        <begin position="126"/>
        <end position="141"/>
    </location>
</feature>
<proteinExistence type="predicted"/>
<evidence type="ECO:0000313" key="3">
    <source>
        <dbReference type="EMBL" id="OEJ82307.1"/>
    </source>
</evidence>
<feature type="compositionally biased region" description="Polar residues" evidence="1">
    <location>
        <begin position="161"/>
        <end position="171"/>
    </location>
</feature>
<feature type="compositionally biased region" description="Polar residues" evidence="1">
    <location>
        <begin position="142"/>
        <end position="154"/>
    </location>
</feature>
<feature type="compositionally biased region" description="Basic and acidic residues" evidence="1">
    <location>
        <begin position="9"/>
        <end position="18"/>
    </location>
</feature>
<keyword evidence="2" id="KW-0472">Membrane</keyword>
<sequence>MSGSSDNNYNDRTERNFFHMDNNSSRSSFNFNEQELRDSHHTQYLTDHLEENTKVSTNYRSPMSNGDTTYLETGGKTAGLETMNALDNVEMGNAALAYVVGRHELKPNNSQVVLRLRESQVRTQGSSSPSKSSNSHRYSYYQAKTPSTSNFSEQGNRRNPHSSTSDATISTNVLFDSPESQAINEKEELVPSGSGTANPDILEGKGNMFVGYYKNYNATEPLPPQNESISGTNQEGMSLNSTPSNMNPLSAKIQKATHQRKSRKGPLLNTKHMSMFPQGPVQDSQEVFISRERLESVVHLSLDMMSVRFMLLCLLVPLMGPVLVVWLDNATFLKLSICKEKTLQELEVLEENPYASMKNNFHNGYSTREIGYFGIIALWIEHEIKSTQDVPAKKETQEDVAREKKVGFKDTTSVINYPVEITDPVSVDMDYTRLKYYLNNKKFNEENIQSEFLKICLGEWWSYLYLVKLMLCLYFGLWVILSILCIILVLVLAR</sequence>
<dbReference type="AlphaFoldDB" id="A0A1E5R5X9"/>
<keyword evidence="4" id="KW-1185">Reference proteome</keyword>
<feature type="compositionally biased region" description="Basic residues" evidence="1">
    <location>
        <begin position="255"/>
        <end position="264"/>
    </location>
</feature>
<feature type="unsure residue" description="D or N" evidence="3">
    <location>
        <position position="303"/>
    </location>
</feature>
<feature type="region of interest" description="Disordered" evidence="1">
    <location>
        <begin position="1"/>
        <end position="21"/>
    </location>
</feature>
<evidence type="ECO:0000256" key="1">
    <source>
        <dbReference type="SAM" id="MobiDB-lite"/>
    </source>
</evidence>
<dbReference type="EMBL" id="LPNL01000008">
    <property type="protein sequence ID" value="OEJ82307.1"/>
    <property type="molecule type" value="Genomic_DNA"/>
</dbReference>
<dbReference type="Proteomes" id="UP000095605">
    <property type="component" value="Unassembled WGS sequence"/>
</dbReference>
<evidence type="ECO:0000256" key="2">
    <source>
        <dbReference type="SAM" id="Phobius"/>
    </source>
</evidence>
<gene>
    <name evidence="3" type="ORF">AWRI3578_g3363</name>
</gene>
<feature type="transmembrane region" description="Helical" evidence="2">
    <location>
        <begin position="463"/>
        <end position="493"/>
    </location>
</feature>
<feature type="region of interest" description="Disordered" evidence="1">
    <location>
        <begin position="117"/>
        <end position="171"/>
    </location>
</feature>
<keyword evidence="2" id="KW-0812">Transmembrane</keyword>
<keyword evidence="2" id="KW-1133">Transmembrane helix</keyword>
<name>A0A1E5R5X9_9ASCO</name>
<evidence type="ECO:0000313" key="4">
    <source>
        <dbReference type="Proteomes" id="UP000095605"/>
    </source>
</evidence>
<accession>A0A1E5R5X9</accession>
<feature type="region of interest" description="Disordered" evidence="1">
    <location>
        <begin position="244"/>
        <end position="264"/>
    </location>
</feature>
<dbReference type="OrthoDB" id="10488873at2759"/>
<feature type="transmembrane region" description="Helical" evidence="2">
    <location>
        <begin position="309"/>
        <end position="327"/>
    </location>
</feature>
<comment type="caution">
    <text evidence="3">The sequence shown here is derived from an EMBL/GenBank/DDBJ whole genome shotgun (WGS) entry which is preliminary data.</text>
</comment>